<dbReference type="SUPFAM" id="SSF103473">
    <property type="entry name" value="MFS general substrate transporter"/>
    <property type="match status" value="1"/>
</dbReference>
<reference evidence="2 3" key="1">
    <citation type="submission" date="2016-10" db="EMBL/GenBank/DDBJ databases">
        <authorList>
            <person name="de Groot N.N."/>
        </authorList>
    </citation>
    <scope>NUCLEOTIDE SEQUENCE [LARGE SCALE GENOMIC DNA]</scope>
    <source>
        <strain evidence="2 3">CGMCC 4.5681</strain>
    </source>
</reference>
<dbReference type="Proteomes" id="UP000198683">
    <property type="component" value="Unassembled WGS sequence"/>
</dbReference>
<protein>
    <submittedName>
        <fullName evidence="2">Threonine/homoserine/homoserine lactone efflux protein</fullName>
    </submittedName>
</protein>
<feature type="transmembrane region" description="Helical" evidence="1">
    <location>
        <begin position="190"/>
        <end position="209"/>
    </location>
</feature>
<dbReference type="Pfam" id="PF11139">
    <property type="entry name" value="SfLAP"/>
    <property type="match status" value="1"/>
</dbReference>
<feature type="transmembrane region" description="Helical" evidence="1">
    <location>
        <begin position="68"/>
        <end position="85"/>
    </location>
</feature>
<gene>
    <name evidence="2" type="ORF">SAMN05421874_107236</name>
</gene>
<evidence type="ECO:0000313" key="2">
    <source>
        <dbReference type="EMBL" id="SDK41094.1"/>
    </source>
</evidence>
<feature type="transmembrane region" description="Helical" evidence="1">
    <location>
        <begin position="148"/>
        <end position="170"/>
    </location>
</feature>
<proteinExistence type="predicted"/>
<accession>A0A1G9BPL8</accession>
<dbReference type="STRING" id="683260.SAMN05421874_107236"/>
<evidence type="ECO:0000256" key="1">
    <source>
        <dbReference type="SAM" id="Phobius"/>
    </source>
</evidence>
<organism evidence="2 3">
    <name type="scientific">Nonomuraea maritima</name>
    <dbReference type="NCBI Taxonomy" id="683260"/>
    <lineage>
        <taxon>Bacteria</taxon>
        <taxon>Bacillati</taxon>
        <taxon>Actinomycetota</taxon>
        <taxon>Actinomycetes</taxon>
        <taxon>Streptosporangiales</taxon>
        <taxon>Streptosporangiaceae</taxon>
        <taxon>Nonomuraea</taxon>
    </lineage>
</organism>
<feature type="transmembrane region" description="Helical" evidence="1">
    <location>
        <begin position="41"/>
        <end position="62"/>
    </location>
</feature>
<evidence type="ECO:0000313" key="3">
    <source>
        <dbReference type="Proteomes" id="UP000198683"/>
    </source>
</evidence>
<dbReference type="InterPro" id="IPR021315">
    <property type="entry name" value="Gap/Sap"/>
</dbReference>
<keyword evidence="1" id="KW-0472">Membrane</keyword>
<dbReference type="EMBL" id="FNFB01000007">
    <property type="protein sequence ID" value="SDK41094.1"/>
    <property type="molecule type" value="Genomic_DNA"/>
</dbReference>
<sequence>MVDVLARVMPIAVGVVISPVPLIAAILIVSSRRGAVNGAAFALGWFVGVLVIVLVLSLLGVGGGEPPVFFHWINLFLGLLLWWLARREYHNREKRELPAWLRAVDDLKPHNAVLFGLLATLANPKNVPLGAAAGVILANSALGVAQTLIACAVFAAVCSLGMVLATVLRFTRAGAAALGRLKDWLVDESPGITIALLLVVGTLLIDNSVEAITGP</sequence>
<dbReference type="AlphaFoldDB" id="A0A1G9BPL8"/>
<keyword evidence="1" id="KW-1133">Transmembrane helix</keyword>
<keyword evidence="1" id="KW-0812">Transmembrane</keyword>
<feature type="transmembrane region" description="Helical" evidence="1">
    <location>
        <begin position="6"/>
        <end position="29"/>
    </location>
</feature>
<dbReference type="RefSeq" id="WP_090764529.1">
    <property type="nucleotide sequence ID" value="NZ_FNFB01000007.1"/>
</dbReference>
<keyword evidence="3" id="KW-1185">Reference proteome</keyword>
<name>A0A1G9BPL8_9ACTN</name>
<dbReference type="OrthoDB" id="4753036at2"/>
<dbReference type="InterPro" id="IPR036259">
    <property type="entry name" value="MFS_trans_sf"/>
</dbReference>